<name>A0A090WBW0_9FLAO</name>
<dbReference type="OrthoDB" id="9765204at2"/>
<dbReference type="Gene3D" id="2.180.10.10">
    <property type="entry name" value="RHS repeat-associated core"/>
    <property type="match status" value="2"/>
</dbReference>
<evidence type="ECO:0000313" key="4">
    <source>
        <dbReference type="EMBL" id="GAL64997.1"/>
    </source>
</evidence>
<dbReference type="PANTHER" id="PTHR32305">
    <property type="match status" value="1"/>
</dbReference>
<dbReference type="InterPro" id="IPR031325">
    <property type="entry name" value="RHS_repeat"/>
</dbReference>
<evidence type="ECO:0000256" key="1">
    <source>
        <dbReference type="ARBA" id="ARBA00022737"/>
    </source>
</evidence>
<dbReference type="InterPro" id="IPR006530">
    <property type="entry name" value="YD"/>
</dbReference>
<dbReference type="InterPro" id="IPR056823">
    <property type="entry name" value="TEN-like_YD-shell"/>
</dbReference>
<sequence>MVFDIMGAIFAAISSVIPTPPVPEPPEDGSEPEPQPLTVSSVAVAIVKAMAPSVMVNNKFIANAGVSLQHLPGIILHALPSVSPMASSEMFMGSSTVLADGAPFSGQFLPALSCNLIGIPAPFRLGKTKPKMSLMAPTSVLLNVIPAGKPVLVGGPPTIDLLALAMSLGLKGLGKLAKKTGGSILKGTKKGWQKVGNKLQKKIDNLMPKNPKAAQRLQDFKCKHFGEPVDAVSGRVISENLDFSLPGPIPLEWTRHYFSDAEIESPIGSNWQHSYNIGYWDMGEGAICLQFPDGRQVNLPKLSSGDMYYNRQEKITWFKDSIGVAYKGEDGLTYRFATNSNEDDFFPIQAITNDLGNEIRFEYRHGLLNKIIDSTGRVLQVTHENRRITAIYSIIDDTRINFIRYKVDKDDNLVQVTEANNVSKHFYYEGHLLVKLTNQSGLSFYWEYEGKGDDAKCVHTWGDEGILEYWTQYEKSKTIVTNSLGHTSTYYYDSNNLIYRITDAKGGETYQKYNDLQYLEMLTDPLGNTTKYTYDLFGNTTSIEDADKNKTAFEYDSMQRLIGYTGPDGSMSWKYDIDNKLIARSFPDGTQLKYEYDTDNQLLAMTDSADNRTTFFWNERSELVKATLNDGRSIRWVYDKLGNLLNNTQPNGATTTYKYDVMGNVVGLREPDGNKHVFNYDKAGNVILAKDSLREVAFTYWGLGNLKTRTENGKTITFKYNTEEQLTTIVNENNNAYRFTLDPLGQIIGEWGFDGLCRRYVRDAVGRVTKVLRPQERWTKYMYSGTGNILTANHYDGTGEYFTYNSNGSIKEATNAFNTVKFEYKNGNVISEDQNGHLVKSTYNRLGQRTSIISSLGANIIQEFTKDGNVARTEANGWQAQYKRDALGLEIQRMVSGDVTITTQRDQLGRVEKHFVQNKNVEARNVRYQWGRADRLLSMVNNLTNSTVRFSYDDVGNLASAGYKNGLDTIYKMPDAVGNIFKNPSQNDREYGNGGKLLKDEKATYKYDDEGNLILKFVSKAENPKDIGEWSYQWFGNGVLKAVTKPNGQHITFEYDALGRRTAKIVTAPRVQHQGTITRFI</sequence>
<dbReference type="InterPro" id="IPR050708">
    <property type="entry name" value="T6SS_VgrG/RHS"/>
</dbReference>
<feature type="domain" description="DUF6531" evidence="2">
    <location>
        <begin position="226"/>
        <end position="298"/>
    </location>
</feature>
<organism evidence="4 5">
    <name type="scientific">Algibacter lectus</name>
    <dbReference type="NCBI Taxonomy" id="221126"/>
    <lineage>
        <taxon>Bacteria</taxon>
        <taxon>Pseudomonadati</taxon>
        <taxon>Bacteroidota</taxon>
        <taxon>Flavobacteriia</taxon>
        <taxon>Flavobacteriales</taxon>
        <taxon>Flavobacteriaceae</taxon>
        <taxon>Algibacter</taxon>
    </lineage>
</organism>
<accession>A0A090WBW0</accession>
<dbReference type="Pfam" id="PF05593">
    <property type="entry name" value="RHS_repeat"/>
    <property type="match status" value="2"/>
</dbReference>
<comment type="caution">
    <text evidence="4">The sequence shown here is derived from an EMBL/GenBank/DDBJ whole genome shotgun (WGS) entry which is preliminary data.</text>
</comment>
<dbReference type="AlphaFoldDB" id="A0A090WBW0"/>
<evidence type="ECO:0000313" key="5">
    <source>
        <dbReference type="Proteomes" id="UP000029644"/>
    </source>
</evidence>
<dbReference type="RefSeq" id="WP_081959368.1">
    <property type="nucleotide sequence ID" value="NZ_BBNQ01000028.1"/>
</dbReference>
<dbReference type="CDD" id="cd14740">
    <property type="entry name" value="PAAR_4"/>
    <property type="match status" value="1"/>
</dbReference>
<protein>
    <submittedName>
        <fullName evidence="4">Rhs family protein</fullName>
    </submittedName>
</protein>
<evidence type="ECO:0000259" key="2">
    <source>
        <dbReference type="Pfam" id="PF20148"/>
    </source>
</evidence>
<dbReference type="InterPro" id="IPR045351">
    <property type="entry name" value="DUF6531"/>
</dbReference>
<dbReference type="PANTHER" id="PTHR32305:SF15">
    <property type="entry name" value="PROTEIN RHSA-RELATED"/>
    <property type="match status" value="1"/>
</dbReference>
<dbReference type="Pfam" id="PF25023">
    <property type="entry name" value="TEN_YD-shell"/>
    <property type="match status" value="1"/>
</dbReference>
<keyword evidence="1" id="KW-0677">Repeat</keyword>
<dbReference type="NCBIfam" id="TIGR01643">
    <property type="entry name" value="YD_repeat_2x"/>
    <property type="match status" value="6"/>
</dbReference>
<feature type="domain" description="Teneurin-like YD-shell" evidence="3">
    <location>
        <begin position="898"/>
        <end position="1065"/>
    </location>
</feature>
<dbReference type="EMBL" id="BBNQ01000028">
    <property type="protein sequence ID" value="GAL64997.1"/>
    <property type="molecule type" value="Genomic_DNA"/>
</dbReference>
<gene>
    <name evidence="4" type="ORF">JCM19300_2226</name>
</gene>
<evidence type="ECO:0000259" key="3">
    <source>
        <dbReference type="Pfam" id="PF25023"/>
    </source>
</evidence>
<proteinExistence type="predicted"/>
<dbReference type="SUPFAM" id="SSF50960">
    <property type="entry name" value="TolB, C-terminal domain"/>
    <property type="match status" value="1"/>
</dbReference>
<dbReference type="Proteomes" id="UP000029644">
    <property type="component" value="Unassembled WGS sequence"/>
</dbReference>
<reference evidence="4 5" key="1">
    <citation type="journal article" date="2014" name="Genome Announc.">
        <title>Draft Genome Sequences of Marine Flavobacterium Algibacter lectus Strains SS8 and NR4.</title>
        <authorList>
            <person name="Takatani N."/>
            <person name="Nakanishi M."/>
            <person name="Meirelles P."/>
            <person name="Mino S."/>
            <person name="Suda W."/>
            <person name="Oshima K."/>
            <person name="Hattori M."/>
            <person name="Ohkuma M."/>
            <person name="Hosokawa M."/>
            <person name="Miyashita K."/>
            <person name="Thompson F.L."/>
            <person name="Niwa A."/>
            <person name="Sawabe T."/>
            <person name="Sawabe T."/>
        </authorList>
    </citation>
    <scope>NUCLEOTIDE SEQUENCE [LARGE SCALE GENOMIC DNA]</scope>
    <source>
        <strain evidence="4 5">JCM 19300</strain>
    </source>
</reference>
<dbReference type="Pfam" id="PF20148">
    <property type="entry name" value="DUF6531"/>
    <property type="match status" value="1"/>
</dbReference>